<organism evidence="1 2">
    <name type="scientific">Corchorus olitorius</name>
    <dbReference type="NCBI Taxonomy" id="93759"/>
    <lineage>
        <taxon>Eukaryota</taxon>
        <taxon>Viridiplantae</taxon>
        <taxon>Streptophyta</taxon>
        <taxon>Embryophyta</taxon>
        <taxon>Tracheophyta</taxon>
        <taxon>Spermatophyta</taxon>
        <taxon>Magnoliopsida</taxon>
        <taxon>eudicotyledons</taxon>
        <taxon>Gunneridae</taxon>
        <taxon>Pentapetalae</taxon>
        <taxon>rosids</taxon>
        <taxon>malvids</taxon>
        <taxon>Malvales</taxon>
        <taxon>Malvaceae</taxon>
        <taxon>Grewioideae</taxon>
        <taxon>Apeibeae</taxon>
        <taxon>Corchorus</taxon>
    </lineage>
</organism>
<proteinExistence type="predicted"/>
<comment type="caution">
    <text evidence="1">The sequence shown here is derived from an EMBL/GenBank/DDBJ whole genome shotgun (WGS) entry which is preliminary data.</text>
</comment>
<sequence>MGLRRIDPGCNNLKVVGFSAHAWMLCRRPFFRSGQDLVGTGECTSNSAWHGPYRPENGRPAMFA</sequence>
<accession>A0A1R3KCJ6</accession>
<reference evidence="2" key="1">
    <citation type="submission" date="2013-09" db="EMBL/GenBank/DDBJ databases">
        <title>Corchorus olitorius genome sequencing.</title>
        <authorList>
            <person name="Alam M."/>
            <person name="Haque M.S."/>
            <person name="Islam M.S."/>
            <person name="Emdad E.M."/>
            <person name="Islam M.M."/>
            <person name="Ahmed B."/>
            <person name="Halim A."/>
            <person name="Hossen Q.M.M."/>
            <person name="Hossain M.Z."/>
            <person name="Ahmed R."/>
            <person name="Khan M.M."/>
            <person name="Islam R."/>
            <person name="Rashid M.M."/>
            <person name="Khan S.A."/>
            <person name="Rahman M.S."/>
            <person name="Alam M."/>
            <person name="Yahiya A.S."/>
            <person name="Khan M.S."/>
            <person name="Azam M.S."/>
            <person name="Haque T."/>
            <person name="Lashkar M.Z.H."/>
            <person name="Akhand A.I."/>
            <person name="Morshed G."/>
            <person name="Roy S."/>
            <person name="Uddin K.S."/>
            <person name="Rabeya T."/>
            <person name="Hossain A.S."/>
            <person name="Chowdhury A."/>
            <person name="Snigdha A.R."/>
            <person name="Mortoza M.S."/>
            <person name="Matin S.A."/>
            <person name="Hoque S.M.E."/>
            <person name="Islam M.K."/>
            <person name="Roy D.K."/>
            <person name="Haider R."/>
            <person name="Moosa M.M."/>
            <person name="Elias S.M."/>
            <person name="Hasan A.M."/>
            <person name="Jahan S."/>
            <person name="Shafiuddin M."/>
            <person name="Mahmood N."/>
            <person name="Shommy N.S."/>
        </authorList>
    </citation>
    <scope>NUCLEOTIDE SEQUENCE [LARGE SCALE GENOMIC DNA]</scope>
    <source>
        <strain evidence="2">cv. O-4</strain>
    </source>
</reference>
<gene>
    <name evidence="1" type="ORF">COLO4_09282</name>
</gene>
<dbReference type="Proteomes" id="UP000187203">
    <property type="component" value="Unassembled WGS sequence"/>
</dbReference>
<evidence type="ECO:0000313" key="2">
    <source>
        <dbReference type="Proteomes" id="UP000187203"/>
    </source>
</evidence>
<keyword evidence="2" id="KW-1185">Reference proteome</keyword>
<protein>
    <submittedName>
        <fullName evidence="1">Uncharacterized protein</fullName>
    </submittedName>
</protein>
<dbReference type="AlphaFoldDB" id="A0A1R3KCJ6"/>
<dbReference type="EMBL" id="AWUE01014196">
    <property type="protein sequence ID" value="OMP04802.1"/>
    <property type="molecule type" value="Genomic_DNA"/>
</dbReference>
<evidence type="ECO:0000313" key="1">
    <source>
        <dbReference type="EMBL" id="OMP04802.1"/>
    </source>
</evidence>
<name>A0A1R3KCJ6_9ROSI</name>